<dbReference type="InterPro" id="IPR004042">
    <property type="entry name" value="Intein_endonuc_central"/>
</dbReference>
<evidence type="ECO:0000313" key="3">
    <source>
        <dbReference type="Proteomes" id="UP000231157"/>
    </source>
</evidence>
<dbReference type="PROSITE" id="PS50819">
    <property type="entry name" value="INTEIN_ENDONUCLEASE"/>
    <property type="match status" value="1"/>
</dbReference>
<dbReference type="EMBL" id="PFAZ01000003">
    <property type="protein sequence ID" value="PIR89204.1"/>
    <property type="molecule type" value="Genomic_DNA"/>
</dbReference>
<reference evidence="3" key="1">
    <citation type="submission" date="2017-09" db="EMBL/GenBank/DDBJ databases">
        <title>Depth-based differentiation of microbial function through sediment-hosted aquifers and enrichment of novel symbionts in the deep terrestrial subsurface.</title>
        <authorList>
            <person name="Probst A.J."/>
            <person name="Ladd B."/>
            <person name="Jarett J.K."/>
            <person name="Geller-Mcgrath D.E."/>
            <person name="Sieber C.M.K."/>
            <person name="Emerson J.B."/>
            <person name="Anantharaman K."/>
            <person name="Thomas B.C."/>
            <person name="Malmstrom R."/>
            <person name="Stieglmeier M."/>
            <person name="Klingl A."/>
            <person name="Woyke T."/>
            <person name="Ryan C.M."/>
            <person name="Banfield J.F."/>
        </authorList>
    </citation>
    <scope>NUCLEOTIDE SEQUENCE [LARGE SCALE GENOMIC DNA]</scope>
</reference>
<dbReference type="SUPFAM" id="SSF55608">
    <property type="entry name" value="Homing endonucleases"/>
    <property type="match status" value="2"/>
</dbReference>
<dbReference type="AlphaFoldDB" id="A0A2H0US17"/>
<dbReference type="Pfam" id="PF14528">
    <property type="entry name" value="LAGLIDADG_3"/>
    <property type="match status" value="1"/>
</dbReference>
<sequence length="252" mass="29434">MPLIIIGVGIKYSVDEDFFKNWDSTTAYVLGFIFADGNVCISNRGKYLVVSSVDREIIFKIKNWLKSEHKICSKKPNWPNGKTKFVLRIGNRFIYDSLMLRGLYPNKSLTIDFPIVPKRYLKDFIRGYFDGDGCVYVEKSKGQGERFIVKRLTIVFTSGSKLFLIGLLEALRSNLVIRQSKIYKSNRSFQIRFSTSDSIALFKYLYGNLESEIFLRRKFDIFSYYFRLRFTRVDNYIGDILRCFCKVPYPSG</sequence>
<comment type="caution">
    <text evidence="2">The sequence shown here is derived from an EMBL/GenBank/DDBJ whole genome shotgun (WGS) entry which is preliminary data.</text>
</comment>
<proteinExistence type="predicted"/>
<name>A0A2H0US17_9BACT</name>
<evidence type="ECO:0000313" key="2">
    <source>
        <dbReference type="EMBL" id="PIR89204.1"/>
    </source>
</evidence>
<protein>
    <recommendedName>
        <fullName evidence="1">DOD-type homing endonuclease domain-containing protein</fullName>
    </recommendedName>
</protein>
<feature type="domain" description="DOD-type homing endonuclease" evidence="1">
    <location>
        <begin position="29"/>
        <end position="177"/>
    </location>
</feature>
<dbReference type="InterPro" id="IPR027434">
    <property type="entry name" value="Homing_endonucl"/>
</dbReference>
<dbReference type="Proteomes" id="UP000231157">
    <property type="component" value="Unassembled WGS sequence"/>
</dbReference>
<dbReference type="GO" id="GO:0004519">
    <property type="term" value="F:endonuclease activity"/>
    <property type="evidence" value="ECO:0007669"/>
    <property type="project" value="InterPro"/>
</dbReference>
<evidence type="ECO:0000259" key="1">
    <source>
        <dbReference type="PROSITE" id="PS50819"/>
    </source>
</evidence>
<organism evidence="2 3">
    <name type="scientific">Candidatus Harrisonbacteria bacterium CG10_big_fil_rev_8_21_14_0_10_40_38</name>
    <dbReference type="NCBI Taxonomy" id="1974583"/>
    <lineage>
        <taxon>Bacteria</taxon>
        <taxon>Candidatus Harrisoniibacteriota</taxon>
    </lineage>
</organism>
<dbReference type="InterPro" id="IPR004860">
    <property type="entry name" value="LAGLIDADG_dom"/>
</dbReference>
<gene>
    <name evidence="2" type="ORF">COU07_02330</name>
</gene>
<dbReference type="Gene3D" id="3.10.28.10">
    <property type="entry name" value="Homing endonucleases"/>
    <property type="match status" value="1"/>
</dbReference>
<accession>A0A2H0US17</accession>